<dbReference type="HOGENOM" id="CLU_027634_11_2_9"/>
<dbReference type="SUPFAM" id="SSF46785">
    <property type="entry name" value="Winged helix' DNA-binding domain"/>
    <property type="match status" value="1"/>
</dbReference>
<dbReference type="EMBL" id="CP000448">
    <property type="protein sequence ID" value="ABI68573.1"/>
    <property type="molecule type" value="Genomic_DNA"/>
</dbReference>
<reference evidence="2" key="1">
    <citation type="journal article" date="2010" name="Environ. Microbiol.">
        <title>The genome of Syntrophomonas wolfei: new insights into syntrophic metabolism and biohydrogen production.</title>
        <authorList>
            <person name="Sieber J.R."/>
            <person name="Sims D.R."/>
            <person name="Han C."/>
            <person name="Kim E."/>
            <person name="Lykidis A."/>
            <person name="Lapidus A.L."/>
            <person name="McDonnald E."/>
            <person name="Rohlin L."/>
            <person name="Culley D.E."/>
            <person name="Gunsalus R."/>
            <person name="McInerney M.J."/>
        </authorList>
    </citation>
    <scope>NUCLEOTIDE SEQUENCE [LARGE SCALE GENOMIC DNA]</scope>
    <source>
        <strain evidence="2">DSM 2245B / Goettingen</strain>
    </source>
</reference>
<dbReference type="Proteomes" id="UP000001968">
    <property type="component" value="Chromosome"/>
</dbReference>
<evidence type="ECO:0000313" key="2">
    <source>
        <dbReference type="Proteomes" id="UP000001968"/>
    </source>
</evidence>
<dbReference type="SMR" id="Q0AXI1"/>
<proteinExistence type="predicted"/>
<dbReference type="Gene3D" id="1.10.10.10">
    <property type="entry name" value="Winged helix-like DNA-binding domain superfamily/Winged helix DNA-binding domain"/>
    <property type="match status" value="1"/>
</dbReference>
<dbReference type="AlphaFoldDB" id="Q0AXI1"/>
<dbReference type="SUPFAM" id="SSF53613">
    <property type="entry name" value="Ribokinase-like"/>
    <property type="match status" value="1"/>
</dbReference>
<dbReference type="eggNOG" id="COG1522">
    <property type="taxonomic scope" value="Bacteria"/>
</dbReference>
<accession>Q0AXI1</accession>
<dbReference type="InterPro" id="IPR036388">
    <property type="entry name" value="WH-like_DNA-bd_sf"/>
</dbReference>
<dbReference type="InterPro" id="IPR036390">
    <property type="entry name" value="WH_DNA-bd_sf"/>
</dbReference>
<organism evidence="1 2">
    <name type="scientific">Syntrophomonas wolfei subsp. wolfei (strain DSM 2245B / Goettingen)</name>
    <dbReference type="NCBI Taxonomy" id="335541"/>
    <lineage>
        <taxon>Bacteria</taxon>
        <taxon>Bacillati</taxon>
        <taxon>Bacillota</taxon>
        <taxon>Clostridia</taxon>
        <taxon>Eubacteriales</taxon>
        <taxon>Syntrophomonadaceae</taxon>
        <taxon>Syntrophomonas</taxon>
    </lineage>
</organism>
<sequence length="321" mass="36101">MRLTSREKEIFEVLKKEPLISQEELARRFNITRSSIAVHISNLMKKGVILGKGYVFNEQVSVVVIGESYYYIKTSGPDNDCSINMGLGGFAVDTGRIFANFGLNVKLITIVGNDEEGTNIFNELQGKGVDIVNIFRHAKKRSCRKVFLDDKRILEENFSLQDYEKAIDAREWVVFNCEWLVVDTRFQELLCHKAIGKDEEKLPFFCTCRYLYSIEEIPSFLSRYDLLVLGVADSNIMDHYLSQALALSSNGVQSVILSDGNTRLFYFQKGNAHEFPLLPNQCFDSQEGLPALLAGIVYGLSSGYSLRQAVRIAVGTAASND</sequence>
<dbReference type="Gene3D" id="3.40.1190.20">
    <property type="match status" value="1"/>
</dbReference>
<dbReference type="InterPro" id="IPR029056">
    <property type="entry name" value="Ribokinase-like"/>
</dbReference>
<keyword evidence="2" id="KW-1185">Reference proteome</keyword>
<evidence type="ECO:0000313" key="1">
    <source>
        <dbReference type="EMBL" id="ABI68573.1"/>
    </source>
</evidence>
<dbReference type="Pfam" id="PF13412">
    <property type="entry name" value="HTH_24"/>
    <property type="match status" value="1"/>
</dbReference>
<name>Q0AXI1_SYNWW</name>
<dbReference type="eggNOG" id="COG0524">
    <property type="taxonomic scope" value="Bacteria"/>
</dbReference>
<dbReference type="InterPro" id="IPR011991">
    <property type="entry name" value="ArsR-like_HTH"/>
</dbReference>
<gene>
    <name evidence="1" type="ordered locus">Swol_1264</name>
</gene>
<protein>
    <recommendedName>
        <fullName evidence="3">Carbohydrate kinase PfkB domain-containing protein</fullName>
    </recommendedName>
</protein>
<dbReference type="STRING" id="335541.Swol_1264"/>
<evidence type="ECO:0008006" key="3">
    <source>
        <dbReference type="Google" id="ProtNLM"/>
    </source>
</evidence>
<dbReference type="KEGG" id="swo:Swol_1264"/>
<dbReference type="CDD" id="cd00090">
    <property type="entry name" value="HTH_ARSR"/>
    <property type="match status" value="1"/>
</dbReference>